<dbReference type="AlphaFoldDB" id="A0ABD3HJW9"/>
<name>A0ABD3HJW9_9MARC</name>
<dbReference type="Proteomes" id="UP001633002">
    <property type="component" value="Unassembled WGS sequence"/>
</dbReference>
<sequence>MISVMKTEYCFLRGASSHQGKGTKNLRVPRVGLNFPNFAETYVLISNVRRHLHNRREDVRSFGEGGRGTREFAFDRASTPSEMARSRSRLLSRAAVLSAAFTSIRSRPQFQECLRLIAAKPTSFKGRQALEGCRLIRGIHQHTFPPPISGMPPSDRG</sequence>
<organism evidence="1 2">
    <name type="scientific">Riccia sorocarpa</name>
    <dbReference type="NCBI Taxonomy" id="122646"/>
    <lineage>
        <taxon>Eukaryota</taxon>
        <taxon>Viridiplantae</taxon>
        <taxon>Streptophyta</taxon>
        <taxon>Embryophyta</taxon>
        <taxon>Marchantiophyta</taxon>
        <taxon>Marchantiopsida</taxon>
        <taxon>Marchantiidae</taxon>
        <taxon>Marchantiales</taxon>
        <taxon>Ricciaceae</taxon>
        <taxon>Riccia</taxon>
    </lineage>
</organism>
<evidence type="ECO:0000313" key="2">
    <source>
        <dbReference type="Proteomes" id="UP001633002"/>
    </source>
</evidence>
<protein>
    <submittedName>
        <fullName evidence="1">Uncharacterized protein</fullName>
    </submittedName>
</protein>
<evidence type="ECO:0000313" key="1">
    <source>
        <dbReference type="EMBL" id="KAL3690689.1"/>
    </source>
</evidence>
<dbReference type="EMBL" id="JBJQOH010000003">
    <property type="protein sequence ID" value="KAL3690689.1"/>
    <property type="molecule type" value="Genomic_DNA"/>
</dbReference>
<reference evidence="1 2" key="1">
    <citation type="submission" date="2024-09" db="EMBL/GenBank/DDBJ databases">
        <title>Chromosome-scale assembly of Riccia sorocarpa.</title>
        <authorList>
            <person name="Paukszto L."/>
        </authorList>
    </citation>
    <scope>NUCLEOTIDE SEQUENCE [LARGE SCALE GENOMIC DNA]</scope>
    <source>
        <strain evidence="1">LP-2024</strain>
        <tissue evidence="1">Aerial parts of the thallus</tissue>
    </source>
</reference>
<gene>
    <name evidence="1" type="ORF">R1sor_004340</name>
</gene>
<accession>A0ABD3HJW9</accession>
<keyword evidence="2" id="KW-1185">Reference proteome</keyword>
<proteinExistence type="predicted"/>
<comment type="caution">
    <text evidence="1">The sequence shown here is derived from an EMBL/GenBank/DDBJ whole genome shotgun (WGS) entry which is preliminary data.</text>
</comment>